<organism evidence="2 3">
    <name type="scientific">Geodia barretti</name>
    <name type="common">Barrett's horny sponge</name>
    <dbReference type="NCBI Taxonomy" id="519541"/>
    <lineage>
        <taxon>Eukaryota</taxon>
        <taxon>Metazoa</taxon>
        <taxon>Porifera</taxon>
        <taxon>Demospongiae</taxon>
        <taxon>Heteroscleromorpha</taxon>
        <taxon>Tetractinellida</taxon>
        <taxon>Astrophorina</taxon>
        <taxon>Geodiidae</taxon>
        <taxon>Geodia</taxon>
    </lineage>
</organism>
<evidence type="ECO:0000256" key="1">
    <source>
        <dbReference type="SAM" id="SignalP"/>
    </source>
</evidence>
<dbReference type="Proteomes" id="UP001174909">
    <property type="component" value="Unassembled WGS sequence"/>
</dbReference>
<gene>
    <name evidence="2" type="ORF">GBAR_LOCUS14468</name>
</gene>
<sequence>ITAGALLLLTAVSLADILPSQCRYREICEEIVNGVSNDQIEFKQRDPPCPLLNCPLAEPPLSRLDLCYRLTSKHNAHAASFIGGTVIYAWNCLAALTSPQPYGPADWSKWAGKHCGTWRSVDGSGTVTQTFTDNALWQAPTTYSTPWDTFHLQRAVFERPGTCCDDGWNESGGGLSVAWGWDPKDSADHGGYQGSCAAYSFTKGSASCLIWITGQEAFLECVATGSWGRRRTSVGFWGFGLWTIYPLSPLSFCPIEEEQVLSTPARLGGK</sequence>
<keyword evidence="1" id="KW-0732">Signal</keyword>
<name>A0AA35S879_GEOBA</name>
<keyword evidence="3" id="KW-1185">Reference proteome</keyword>
<comment type="caution">
    <text evidence="2">The sequence shown here is derived from an EMBL/GenBank/DDBJ whole genome shotgun (WGS) entry which is preliminary data.</text>
</comment>
<protein>
    <submittedName>
        <fullName evidence="2">Uncharacterized protein</fullName>
    </submittedName>
</protein>
<dbReference type="AlphaFoldDB" id="A0AA35S879"/>
<feature type="non-terminal residue" evidence="2">
    <location>
        <position position="1"/>
    </location>
</feature>
<evidence type="ECO:0000313" key="2">
    <source>
        <dbReference type="EMBL" id="CAI8024974.1"/>
    </source>
</evidence>
<reference evidence="2" key="1">
    <citation type="submission" date="2023-03" db="EMBL/GenBank/DDBJ databases">
        <authorList>
            <person name="Steffen K."/>
            <person name="Cardenas P."/>
        </authorList>
    </citation>
    <scope>NUCLEOTIDE SEQUENCE</scope>
</reference>
<evidence type="ECO:0000313" key="3">
    <source>
        <dbReference type="Proteomes" id="UP001174909"/>
    </source>
</evidence>
<feature type="chain" id="PRO_5041204886" evidence="1">
    <location>
        <begin position="16"/>
        <end position="270"/>
    </location>
</feature>
<proteinExistence type="predicted"/>
<dbReference type="EMBL" id="CASHTH010002113">
    <property type="protein sequence ID" value="CAI8024974.1"/>
    <property type="molecule type" value="Genomic_DNA"/>
</dbReference>
<feature type="signal peptide" evidence="1">
    <location>
        <begin position="1"/>
        <end position="15"/>
    </location>
</feature>
<accession>A0AA35S879</accession>